<dbReference type="RefSeq" id="WP_228167503.1">
    <property type="nucleotide sequence ID" value="NZ_CP020927.1"/>
</dbReference>
<reference evidence="1 2" key="1">
    <citation type="submission" date="2014-03" db="EMBL/GenBank/DDBJ databases">
        <title>Genome sequence of Sphingobium yanoikuyae B1.</title>
        <authorList>
            <person name="Gan H.M."/>
            <person name="Gan H.Y."/>
            <person name="Savka M.A."/>
        </authorList>
    </citation>
    <scope>NUCLEOTIDE SEQUENCE [LARGE SCALE GENOMIC DNA]</scope>
    <source>
        <strain evidence="1 2">B1</strain>
    </source>
</reference>
<sequence length="1512" mass="167639">MSMPSSSAAPDPSAFVAAMLKLPDTGNKGFEGFVRDCLEELLGQSFRLMKSGHQHGMDGANDAPANGLAIGFEGKKYGSRSDVSVAEVQRKISDAAVNIDALDLWILATTTHITRTDLVKFREVGAERGIQVEVLDPSGREDRPSSLALLAASAPKAVEAHLGDDPAITGYLAAVAGDDDFAADCARVFEPFRRDDVGYASTRIAGARWLKDAFEDDRVAIAQLQCYGGLDAPGTIRVARAGPSAAFEQWWAMRPPLPLAVLGAEGVGKTWSFLAWWQEKMAASPDALPLTIVVPARGLVAPPLMPPHRFLAKLIAQRVPGHDEDFWERRIQLWTRAPAQAPRILLVIDGLNQEVNFTDWQKVIQPLQAGGLEGHVAIALTCRTEYWEDDLKSLANLLPQAWPVTVEDFTETELDEMLARHRVPRSELSEELLKLMAIPRYCQLAIQQREHLQASGDITIERLIYEDWRHRLNLHGSNLAPSSDDFHQFLAQEGSRLRSAIEDGADAELHLTRKDMIEALGSESGAGEPALRTALSEIISGNWVDRVPGSAHRFRLRKDRVPLALALALITDLDQAGAGRADRLAQFMEPLRGTDRGVDILRWAVTASLVRQSASSDTFMLLLRDWFFQQNFGRRDFATLERLIPGAPELFLDFAEQIWLRYNGSLRDENIFITAFADAAKYPGFRAALGERLSRWLGYYWVDANRLRLAERDATVEDAHAATTATLEDRHQRWTAVESDLAPAITTTLQKVEMPERNERDYNGLSARALGILSMLPRQPFLAAIASWAASRAISEAFGPFDAMGWVLRINPVDGEETAAALLGLARQLIDTGDDVGRDVARLLLDGLASPAATTLRAELPAVERRTWFGRRATVDEAGMVHLPEDANGRTGDEPLERFIALKELAFDPNVTLGSEDQELLIAAANETDASTLFVSAMGQDSADYALLNSLPVLARWAPEALTDLIRRIFASAETRGASDDGDAEDKLVRLAKEIGRYWPLLNAETHEIFARSVAPMLERSLLDRKDSDWLHAQISRLAGKTAAQQIAIFKSDPHGPCFYTDEVAVFAAPMEADYEPIRPLLAGEHRQHWISYLASVDLSEMPPSLANDLVAGFANDSDVTRRLLFLIGRRSNQPPLLQALVNTGWSCAAETEINEAANGSLALIAAARHFPVPDLDTRIDPVAWGARVQDDPGDEDALNHFEAFVLDAIGKQSFPDGFGKQVSWLNANEAMLVLAERRGPALAAALDALLERGAEHAFAFDNFPVMTALRALMMKQPEDGARIWSTLYPHYKESSWTKMDSFESLPFYSDRPEMTRHCEQVLEDANTDHALASVARWATEGGRLGWLLDRMFVWLESQLAGDIARAFNLGRFLDPGPDAESFWQRARAIQTSGWLQETQDKAEESFRRRTAAGHWRDRFMSGNDPDKAFASLTLFLACADDRAITLFERAIAARGFDGLPFEEMAIWHAARRDRDRVEKEATKNLDKRLYFTDICKETHAPWRAKARSLPD</sequence>
<organism evidence="1 2">
    <name type="scientific">Sphingobium yanoikuyae</name>
    <name type="common">Sphingomonas yanoikuyae</name>
    <dbReference type="NCBI Taxonomy" id="13690"/>
    <lineage>
        <taxon>Bacteria</taxon>
        <taxon>Pseudomonadati</taxon>
        <taxon>Pseudomonadota</taxon>
        <taxon>Alphaproteobacteria</taxon>
        <taxon>Sphingomonadales</taxon>
        <taxon>Sphingomonadaceae</taxon>
        <taxon>Sphingobium</taxon>
    </lineage>
</organism>
<dbReference type="eggNOG" id="COG5635">
    <property type="taxonomic scope" value="Bacteria"/>
</dbReference>
<dbReference type="Proteomes" id="UP000028534">
    <property type="component" value="Unassembled WGS sequence"/>
</dbReference>
<comment type="caution">
    <text evidence="1">The sequence shown here is derived from an EMBL/GenBank/DDBJ whole genome shotgun (WGS) entry which is preliminary data.</text>
</comment>
<dbReference type="EMBL" id="JGVR01000030">
    <property type="protein sequence ID" value="KEZ16660.1"/>
    <property type="molecule type" value="Genomic_DNA"/>
</dbReference>
<gene>
    <name evidence="1" type="ORF">CP98_04089</name>
</gene>
<dbReference type="PATRIC" id="fig|13690.10.peg.4200"/>
<evidence type="ECO:0000313" key="2">
    <source>
        <dbReference type="Proteomes" id="UP000028534"/>
    </source>
</evidence>
<evidence type="ECO:0000313" key="1">
    <source>
        <dbReference type="EMBL" id="KEZ16660.1"/>
    </source>
</evidence>
<proteinExistence type="predicted"/>
<accession>A0A084EFB8</accession>
<name>A0A084EFB8_SPHYA</name>
<protein>
    <submittedName>
        <fullName evidence="1">NACHT domain protein</fullName>
    </submittedName>
</protein>